<feature type="compositionally biased region" description="Low complexity" evidence="1">
    <location>
        <begin position="1032"/>
        <end position="1045"/>
    </location>
</feature>
<gene>
    <name evidence="3" type="ORF">ALECFALPRED_006252</name>
</gene>
<dbReference type="GO" id="GO:0004407">
    <property type="term" value="F:histone deacetylase activity"/>
    <property type="evidence" value="ECO:0007669"/>
    <property type="project" value="TreeGrafter"/>
</dbReference>
<feature type="region of interest" description="Disordered" evidence="1">
    <location>
        <begin position="1073"/>
        <end position="1195"/>
    </location>
</feature>
<dbReference type="InterPro" id="IPR023696">
    <property type="entry name" value="Ureohydrolase_dom_sf"/>
</dbReference>
<dbReference type="FunFam" id="3.40.800.20:FF:000011">
    <property type="entry name" value="Histone deacetylase HOS3"/>
    <property type="match status" value="1"/>
</dbReference>
<name>A0A8H3ED17_9LECA</name>
<dbReference type="AlphaFoldDB" id="A0A8H3ED17"/>
<feature type="region of interest" description="Disordered" evidence="1">
    <location>
        <begin position="35"/>
        <end position="122"/>
    </location>
</feature>
<sequence>MSGPINNSEAYALNVSTATISPPSSPIIPPMAAFEVHGTAPGPFHSSKKPLRRAPSSGSLGANERPISPTLRKRTSMGSLQGTGERTSPRSPAFRRTSSTLVASPNSTSMGSRANLPPPAEELSHPVATAASVAYEYFKKELRMHDDGVGALQEARTVVILQDDCYDHRYSRPRTSRATLSTIVERPERIHASILGLATAYVRLGERHAGGHAAPHPDRHPASLPPGPFQIRKTSRRMSFTSPAATAIHGTQWMTELSAMCDAAESKLALGGKELTRPNAYAQTNGTSQAEQQKLHEGDLYLCSGSLHALEGALGGVCEGIDAVFKDQGPRRAFVCIRPPGHHCSADMPSGFCWLNNVHVGIGHAALSHGLTHAAIIDFDLHHGDGSQSITWAHNARISSLSKNTPISKRTAIGYFSLHDINSYPCEMGDEEKVRNASLCIENAHGQTIWNIHLQPWKTDAEFWQLYQDRYSVILSKARNFLRLHSDRLRQAPTHPKPKAAIFLSAGFDASEWESQGMQRHRANVPTDFYARFTRDVVMMAEEEGLGVDGRVVSVLEGGYSDRALMSGVLSHISGLSPATSPSKQRNISYGLGHEIDLRQRNLEFDGVPPQKVEDVPRESVEALDTTWWSPPRLEEIEALVNPPQPTAAPKKQRNDSRPTYTSATQSYTAKIVSPPQSRRSFSKNSAHNYQTASPVLREPSPPPPAVDWATAAHELSKLLVPSDRETRSCKPEDLNAEATRARRDRQSSVGLPVDGSANDFKRMQLRDRKVKPPQRTSDDEQEKPVSRANRRKTMADVTLLAPSIEPSVVGHDGVAQLAQRVRRRSSVTSSAGSMHAEKGSDFSLGSATDSQPRRESLTVKKARAPPIPRPESAKSKAIKKQPATSVAPKFGDQPAPVLSSHEVNKVLLKDNEELKNKDVDQLVSGMTQMKIKLNVPPKEEYEARQTMSKPAPRGRPKSTTAKSEKAASPTKAKTKAVKVPPAMILEEALTSRQLPQPALVTGPTQKMPMPAAAPILSELLWQPTSGESFQPPTTSLAAPSSSTVPEVASDIVGTRPLSADTASKGVETFIAAPQPAQPPSSPEFVAPSTPITAKRTRQDLPVFTSTSSISFGRPPNTNPMIDQAIMRDSSDQNHSNLPETPSLGPQPVLSAQSQAMSSDQPWNSGSAAEINTKEASVSSGSIWDVPDTPQFRKP</sequence>
<dbReference type="InterPro" id="IPR000286">
    <property type="entry name" value="HDACs"/>
</dbReference>
<feature type="region of interest" description="Disordered" evidence="1">
    <location>
        <begin position="826"/>
        <end position="899"/>
    </location>
</feature>
<feature type="domain" description="Histone deacetylase" evidence="2">
    <location>
        <begin position="241"/>
        <end position="575"/>
    </location>
</feature>
<feature type="region of interest" description="Disordered" evidence="1">
    <location>
        <begin position="720"/>
        <end position="795"/>
    </location>
</feature>
<dbReference type="Pfam" id="PF00850">
    <property type="entry name" value="Hist_deacetyl"/>
    <property type="match status" value="1"/>
</dbReference>
<feature type="compositionally biased region" description="Low complexity" evidence="1">
    <location>
        <begin position="958"/>
        <end position="980"/>
    </location>
</feature>
<dbReference type="PRINTS" id="PR01270">
    <property type="entry name" value="HDASUPER"/>
</dbReference>
<reference evidence="3" key="1">
    <citation type="submission" date="2021-03" db="EMBL/GenBank/DDBJ databases">
        <authorList>
            <person name="Tagirdzhanova G."/>
        </authorList>
    </citation>
    <scope>NUCLEOTIDE SEQUENCE</scope>
</reference>
<feature type="region of interest" description="Disordered" evidence="1">
    <location>
        <begin position="931"/>
        <end position="980"/>
    </location>
</feature>
<accession>A0A8H3ED17</accession>
<comment type="caution">
    <text evidence="3">The sequence shown here is derived from an EMBL/GenBank/DDBJ whole genome shotgun (WGS) entry which is preliminary data.</text>
</comment>
<dbReference type="PANTHER" id="PTHR47558:SF1">
    <property type="entry name" value="HISTONE DEACETYLASE HOS3"/>
    <property type="match status" value="1"/>
</dbReference>
<evidence type="ECO:0000259" key="2">
    <source>
        <dbReference type="Pfam" id="PF00850"/>
    </source>
</evidence>
<dbReference type="EMBL" id="CAJPDR010000004">
    <property type="protein sequence ID" value="CAF9904294.1"/>
    <property type="molecule type" value="Genomic_DNA"/>
</dbReference>
<dbReference type="PANTHER" id="PTHR47558">
    <property type="entry name" value="HISTONE DEACETYLASE HOS3"/>
    <property type="match status" value="1"/>
</dbReference>
<dbReference type="OrthoDB" id="5232919at2759"/>
<protein>
    <recommendedName>
        <fullName evidence="2">Histone deacetylase domain-containing protein</fullName>
    </recommendedName>
</protein>
<dbReference type="CDD" id="cd09998">
    <property type="entry name" value="HDAC_Hos3"/>
    <property type="match status" value="1"/>
</dbReference>
<dbReference type="InterPro" id="IPR023801">
    <property type="entry name" value="His_deacetylse_dom"/>
</dbReference>
<feature type="compositionally biased region" description="Polar residues" evidence="1">
    <location>
        <begin position="76"/>
        <end position="112"/>
    </location>
</feature>
<feature type="compositionally biased region" description="Polar residues" evidence="1">
    <location>
        <begin position="658"/>
        <end position="694"/>
    </location>
</feature>
<feature type="compositionally biased region" description="Basic and acidic residues" evidence="1">
    <location>
        <begin position="209"/>
        <end position="221"/>
    </location>
</feature>
<dbReference type="InterPro" id="IPR053244">
    <property type="entry name" value="HDAC_HD_type_1"/>
</dbReference>
<keyword evidence="4" id="KW-1185">Reference proteome</keyword>
<dbReference type="Proteomes" id="UP000664203">
    <property type="component" value="Unassembled WGS sequence"/>
</dbReference>
<dbReference type="GO" id="GO:0010468">
    <property type="term" value="P:regulation of gene expression"/>
    <property type="evidence" value="ECO:0007669"/>
    <property type="project" value="UniProtKB-ARBA"/>
</dbReference>
<dbReference type="Gene3D" id="3.40.800.20">
    <property type="entry name" value="Histone deacetylase domain"/>
    <property type="match status" value="1"/>
</dbReference>
<organism evidence="3 4">
    <name type="scientific">Alectoria fallacina</name>
    <dbReference type="NCBI Taxonomy" id="1903189"/>
    <lineage>
        <taxon>Eukaryota</taxon>
        <taxon>Fungi</taxon>
        <taxon>Dikarya</taxon>
        <taxon>Ascomycota</taxon>
        <taxon>Pezizomycotina</taxon>
        <taxon>Lecanoromycetes</taxon>
        <taxon>OSLEUM clade</taxon>
        <taxon>Lecanoromycetidae</taxon>
        <taxon>Lecanorales</taxon>
        <taxon>Lecanorineae</taxon>
        <taxon>Parmeliaceae</taxon>
        <taxon>Alectoria</taxon>
    </lineage>
</organism>
<evidence type="ECO:0000313" key="3">
    <source>
        <dbReference type="EMBL" id="CAF9904294.1"/>
    </source>
</evidence>
<proteinExistence type="predicted"/>
<feature type="region of interest" description="Disordered" evidence="1">
    <location>
        <begin position="209"/>
        <end position="228"/>
    </location>
</feature>
<feature type="compositionally biased region" description="Basic and acidic residues" evidence="1">
    <location>
        <begin position="723"/>
        <end position="747"/>
    </location>
</feature>
<feature type="compositionally biased region" description="Polar residues" evidence="1">
    <location>
        <begin position="1150"/>
        <end position="1167"/>
    </location>
</feature>
<feature type="region of interest" description="Disordered" evidence="1">
    <location>
        <begin position="639"/>
        <end position="708"/>
    </location>
</feature>
<dbReference type="InterPro" id="IPR037138">
    <property type="entry name" value="His_deacetylse_dom_sf"/>
</dbReference>
<evidence type="ECO:0000256" key="1">
    <source>
        <dbReference type="SAM" id="MobiDB-lite"/>
    </source>
</evidence>
<dbReference type="SUPFAM" id="SSF52768">
    <property type="entry name" value="Arginase/deacetylase"/>
    <property type="match status" value="1"/>
</dbReference>
<dbReference type="GO" id="GO:0005634">
    <property type="term" value="C:nucleus"/>
    <property type="evidence" value="ECO:0007669"/>
    <property type="project" value="TreeGrafter"/>
</dbReference>
<evidence type="ECO:0000313" key="4">
    <source>
        <dbReference type="Proteomes" id="UP000664203"/>
    </source>
</evidence>
<feature type="compositionally biased region" description="Basic and acidic residues" evidence="1">
    <location>
        <begin position="777"/>
        <end position="786"/>
    </location>
</feature>
<feature type="region of interest" description="Disordered" evidence="1">
    <location>
        <begin position="1025"/>
        <end position="1045"/>
    </location>
</feature>